<dbReference type="AlphaFoldDB" id="A0A8X6QGL6"/>
<accession>A0A8X6QGL6</accession>
<comment type="similarity">
    <text evidence="2">Belongs to the peptidase M13 family.</text>
</comment>
<evidence type="ECO:0000256" key="7">
    <source>
        <dbReference type="ARBA" id="ARBA00023049"/>
    </source>
</evidence>
<protein>
    <submittedName>
        <fullName evidence="11">Neprilysin-1</fullName>
    </submittedName>
</protein>
<evidence type="ECO:0000256" key="8">
    <source>
        <dbReference type="SAM" id="Phobius"/>
    </source>
</evidence>
<sequence>MTFASFRSRLKQRTPLEKYLIAAILILSIVLLGLIIAYSLSSGKQDKQDKDLVCRTPACYAVGSTLRNSMDLNSDPCKDFYSYCCGGWEKSHHIPKDMIKYGAIEELQIKVLHKIKASIESKGGLPFLRFAGEWGGWPVTDTSWSARKFHALSALAKIQLKTGHVYILPIIIATDPKNTTRKLIQIDRPSLIISENILRKKTEESSKKDLKNFEIFFSKVAVLLGAKQSNFSADFNSIVNFEENMLQMMSPPEDMEDIKYWYNNMTLMDLQKRVPQINWIQYIQEITNSSLLSIDKGYEIHKKDIVIVRDLPYVLKISEYVRNEKNSRQISTYLGWRVLTTLLDHLPYQFSVALEEYYRDSGYPLQTTERWKTCINRINSAFGIVSAFLYVKEHFSMDVRNEVRKLVLDLSYQFERRLLNNDWMDRKTKNAALQKLRAMKVNVGFPDWITDESNLDDYYMQTNMPTMGDDVFENDLKLMEHKTMQVIKSLRVLPKREEWTMSPVTINAAYNRNTNSIKMFTYCSSISAFPAAFLQLPLYKNSLPEYFNYAAIGSIIGHEITHGFDSEGSFINFYLVTQFR</sequence>
<gene>
    <name evidence="11" type="primary">Nep1</name>
    <name evidence="11" type="ORF">NPIL_455071</name>
</gene>
<keyword evidence="8" id="KW-1133">Transmembrane helix</keyword>
<evidence type="ECO:0000256" key="3">
    <source>
        <dbReference type="ARBA" id="ARBA00022670"/>
    </source>
</evidence>
<organism evidence="11 12">
    <name type="scientific">Nephila pilipes</name>
    <name type="common">Giant wood spider</name>
    <name type="synonym">Nephila maculata</name>
    <dbReference type="NCBI Taxonomy" id="299642"/>
    <lineage>
        <taxon>Eukaryota</taxon>
        <taxon>Metazoa</taxon>
        <taxon>Ecdysozoa</taxon>
        <taxon>Arthropoda</taxon>
        <taxon>Chelicerata</taxon>
        <taxon>Arachnida</taxon>
        <taxon>Araneae</taxon>
        <taxon>Araneomorphae</taxon>
        <taxon>Entelegynae</taxon>
        <taxon>Araneoidea</taxon>
        <taxon>Nephilidae</taxon>
        <taxon>Nephila</taxon>
    </lineage>
</organism>
<feature type="domain" description="Peptidase M13 C-terminal" evidence="9">
    <location>
        <begin position="528"/>
        <end position="568"/>
    </location>
</feature>
<keyword evidence="3" id="KW-0645">Protease</keyword>
<dbReference type="OrthoDB" id="6423049at2759"/>
<dbReference type="PANTHER" id="PTHR11733">
    <property type="entry name" value="ZINC METALLOPROTEASE FAMILY M13 NEPRILYSIN-RELATED"/>
    <property type="match status" value="1"/>
</dbReference>
<keyword evidence="7" id="KW-0482">Metalloprotease</keyword>
<dbReference type="PANTHER" id="PTHR11733:SF208">
    <property type="entry name" value="PEPTIDASE M13 C-TERMINAL DOMAIN-CONTAINING PROTEIN"/>
    <property type="match status" value="1"/>
</dbReference>
<comment type="cofactor">
    <cofactor evidence="1">
        <name>Zn(2+)</name>
        <dbReference type="ChEBI" id="CHEBI:29105"/>
    </cofactor>
</comment>
<feature type="transmembrane region" description="Helical" evidence="8">
    <location>
        <begin position="20"/>
        <end position="40"/>
    </location>
</feature>
<dbReference type="CDD" id="cd08662">
    <property type="entry name" value="M13"/>
    <property type="match status" value="1"/>
</dbReference>
<dbReference type="InterPro" id="IPR018497">
    <property type="entry name" value="Peptidase_M13_C"/>
</dbReference>
<dbReference type="Proteomes" id="UP000887013">
    <property type="component" value="Unassembled WGS sequence"/>
</dbReference>
<evidence type="ECO:0000259" key="9">
    <source>
        <dbReference type="Pfam" id="PF01431"/>
    </source>
</evidence>
<dbReference type="InterPro" id="IPR000718">
    <property type="entry name" value="Peptidase_M13"/>
</dbReference>
<dbReference type="Gene3D" id="1.10.1380.10">
    <property type="entry name" value="Neutral endopeptidase , domain2"/>
    <property type="match status" value="2"/>
</dbReference>
<dbReference type="InterPro" id="IPR008753">
    <property type="entry name" value="Peptidase_M13_N"/>
</dbReference>
<evidence type="ECO:0000313" key="11">
    <source>
        <dbReference type="EMBL" id="GFU12515.1"/>
    </source>
</evidence>
<reference evidence="11" key="1">
    <citation type="submission" date="2020-08" db="EMBL/GenBank/DDBJ databases">
        <title>Multicomponent nature underlies the extraordinary mechanical properties of spider dragline silk.</title>
        <authorList>
            <person name="Kono N."/>
            <person name="Nakamura H."/>
            <person name="Mori M."/>
            <person name="Yoshida Y."/>
            <person name="Ohtoshi R."/>
            <person name="Malay A.D."/>
            <person name="Moran D.A.P."/>
            <person name="Tomita M."/>
            <person name="Numata K."/>
            <person name="Arakawa K."/>
        </authorList>
    </citation>
    <scope>NUCLEOTIDE SEQUENCE</scope>
</reference>
<evidence type="ECO:0000256" key="2">
    <source>
        <dbReference type="ARBA" id="ARBA00007357"/>
    </source>
</evidence>
<dbReference type="PRINTS" id="PR00786">
    <property type="entry name" value="NEPRILYSIN"/>
</dbReference>
<dbReference type="GO" id="GO:0004222">
    <property type="term" value="F:metalloendopeptidase activity"/>
    <property type="evidence" value="ECO:0007669"/>
    <property type="project" value="InterPro"/>
</dbReference>
<feature type="domain" description="Peptidase M13 N-terminal" evidence="10">
    <location>
        <begin position="118"/>
        <end position="446"/>
    </location>
</feature>
<evidence type="ECO:0000256" key="4">
    <source>
        <dbReference type="ARBA" id="ARBA00022723"/>
    </source>
</evidence>
<dbReference type="GO" id="GO:0016485">
    <property type="term" value="P:protein processing"/>
    <property type="evidence" value="ECO:0007669"/>
    <property type="project" value="TreeGrafter"/>
</dbReference>
<comment type="caution">
    <text evidence="11">The sequence shown here is derived from an EMBL/GenBank/DDBJ whole genome shotgun (WGS) entry which is preliminary data.</text>
</comment>
<dbReference type="PROSITE" id="PS51885">
    <property type="entry name" value="NEPRILYSIN"/>
    <property type="match status" value="1"/>
</dbReference>
<dbReference type="Pfam" id="PF05649">
    <property type="entry name" value="Peptidase_M13_N"/>
    <property type="match status" value="1"/>
</dbReference>
<evidence type="ECO:0000256" key="1">
    <source>
        <dbReference type="ARBA" id="ARBA00001947"/>
    </source>
</evidence>
<keyword evidence="8" id="KW-0472">Membrane</keyword>
<evidence type="ECO:0000259" key="10">
    <source>
        <dbReference type="Pfam" id="PF05649"/>
    </source>
</evidence>
<dbReference type="Pfam" id="PF01431">
    <property type="entry name" value="Peptidase_M13"/>
    <property type="match status" value="1"/>
</dbReference>
<dbReference type="GO" id="GO:0046872">
    <property type="term" value="F:metal ion binding"/>
    <property type="evidence" value="ECO:0007669"/>
    <property type="project" value="UniProtKB-KW"/>
</dbReference>
<keyword evidence="6" id="KW-0862">Zinc</keyword>
<dbReference type="Gene3D" id="3.40.390.10">
    <property type="entry name" value="Collagenase (Catalytic Domain)"/>
    <property type="match status" value="2"/>
</dbReference>
<keyword evidence="8" id="KW-0812">Transmembrane</keyword>
<dbReference type="SUPFAM" id="SSF55486">
    <property type="entry name" value="Metalloproteases ('zincins'), catalytic domain"/>
    <property type="match status" value="1"/>
</dbReference>
<keyword evidence="4" id="KW-0479">Metal-binding</keyword>
<dbReference type="EMBL" id="BMAW01078800">
    <property type="protein sequence ID" value="GFU12515.1"/>
    <property type="molecule type" value="Genomic_DNA"/>
</dbReference>
<evidence type="ECO:0000313" key="12">
    <source>
        <dbReference type="Proteomes" id="UP000887013"/>
    </source>
</evidence>
<dbReference type="InterPro" id="IPR024079">
    <property type="entry name" value="MetalloPept_cat_dom_sf"/>
</dbReference>
<dbReference type="InterPro" id="IPR042089">
    <property type="entry name" value="Peptidase_M13_dom_2"/>
</dbReference>
<name>A0A8X6QGL6_NEPPI</name>
<proteinExistence type="inferred from homology"/>
<evidence type="ECO:0000256" key="6">
    <source>
        <dbReference type="ARBA" id="ARBA00022833"/>
    </source>
</evidence>
<keyword evidence="5" id="KW-0378">Hydrolase</keyword>
<dbReference type="GO" id="GO:0005886">
    <property type="term" value="C:plasma membrane"/>
    <property type="evidence" value="ECO:0007669"/>
    <property type="project" value="TreeGrafter"/>
</dbReference>
<keyword evidence="12" id="KW-1185">Reference proteome</keyword>
<evidence type="ECO:0000256" key="5">
    <source>
        <dbReference type="ARBA" id="ARBA00022801"/>
    </source>
</evidence>